<name>A0A2P2NVZ4_RHIMU</name>
<dbReference type="EMBL" id="GGEC01066202">
    <property type="protein sequence ID" value="MBX46686.1"/>
    <property type="molecule type" value="Transcribed_RNA"/>
</dbReference>
<accession>A0A2P2NVZ4</accession>
<protein>
    <submittedName>
        <fullName evidence="1">Uncharacterized protein</fullName>
    </submittedName>
</protein>
<sequence>MVVIRLQCKIHQQL</sequence>
<organism evidence="1">
    <name type="scientific">Rhizophora mucronata</name>
    <name type="common">Asiatic mangrove</name>
    <dbReference type="NCBI Taxonomy" id="61149"/>
    <lineage>
        <taxon>Eukaryota</taxon>
        <taxon>Viridiplantae</taxon>
        <taxon>Streptophyta</taxon>
        <taxon>Embryophyta</taxon>
        <taxon>Tracheophyta</taxon>
        <taxon>Spermatophyta</taxon>
        <taxon>Magnoliopsida</taxon>
        <taxon>eudicotyledons</taxon>
        <taxon>Gunneridae</taxon>
        <taxon>Pentapetalae</taxon>
        <taxon>rosids</taxon>
        <taxon>fabids</taxon>
        <taxon>Malpighiales</taxon>
        <taxon>Rhizophoraceae</taxon>
        <taxon>Rhizophora</taxon>
    </lineage>
</organism>
<reference evidence="1" key="1">
    <citation type="submission" date="2018-02" db="EMBL/GenBank/DDBJ databases">
        <title>Rhizophora mucronata_Transcriptome.</title>
        <authorList>
            <person name="Meera S.P."/>
            <person name="Sreeshan A."/>
            <person name="Augustine A."/>
        </authorList>
    </citation>
    <scope>NUCLEOTIDE SEQUENCE</scope>
    <source>
        <tissue evidence="1">Leaf</tissue>
    </source>
</reference>
<proteinExistence type="predicted"/>
<evidence type="ECO:0000313" key="1">
    <source>
        <dbReference type="EMBL" id="MBX46686.1"/>
    </source>
</evidence>